<accession>N4WXX1</accession>
<dbReference type="SMART" id="SM00052">
    <property type="entry name" value="EAL"/>
    <property type="match status" value="1"/>
</dbReference>
<dbReference type="eggNOG" id="COG2200">
    <property type="taxonomic scope" value="Bacteria"/>
</dbReference>
<dbReference type="PROSITE" id="PS50883">
    <property type="entry name" value="EAL"/>
    <property type="match status" value="1"/>
</dbReference>
<dbReference type="InterPro" id="IPR050706">
    <property type="entry name" value="Cyclic-di-GMP_PDE-like"/>
</dbReference>
<dbReference type="SUPFAM" id="SSF141868">
    <property type="entry name" value="EAL domain-like"/>
    <property type="match status" value="1"/>
</dbReference>
<dbReference type="EMBL" id="APML01000012">
    <property type="protein sequence ID" value="ENH97916.1"/>
    <property type="molecule type" value="Genomic_DNA"/>
</dbReference>
<dbReference type="InterPro" id="IPR001633">
    <property type="entry name" value="EAL_dom"/>
</dbReference>
<dbReference type="Gene3D" id="3.20.20.450">
    <property type="entry name" value="EAL domain"/>
    <property type="match status" value="1"/>
</dbReference>
<evidence type="ECO:0000313" key="2">
    <source>
        <dbReference type="EMBL" id="ENH97916.1"/>
    </source>
</evidence>
<dbReference type="PATRIC" id="fig|1308866.3.peg.638"/>
<name>N4WXX1_9BACI</name>
<organism evidence="2 3">
    <name type="scientific">Gracilibacillus halophilus YIM-C55.5</name>
    <dbReference type="NCBI Taxonomy" id="1308866"/>
    <lineage>
        <taxon>Bacteria</taxon>
        <taxon>Bacillati</taxon>
        <taxon>Bacillota</taxon>
        <taxon>Bacilli</taxon>
        <taxon>Bacillales</taxon>
        <taxon>Bacillaceae</taxon>
        <taxon>Gracilibacillus</taxon>
    </lineage>
</organism>
<dbReference type="Proteomes" id="UP000012283">
    <property type="component" value="Unassembled WGS sequence"/>
</dbReference>
<feature type="domain" description="EAL" evidence="1">
    <location>
        <begin position="1"/>
        <end position="159"/>
    </location>
</feature>
<protein>
    <submittedName>
        <fullName evidence="2">C-di-GMP-specific phosphodiesterase</fullName>
    </submittedName>
</protein>
<dbReference type="AlphaFoldDB" id="N4WXX1"/>
<keyword evidence="3" id="KW-1185">Reference proteome</keyword>
<dbReference type="Pfam" id="PF00563">
    <property type="entry name" value="EAL"/>
    <property type="match status" value="1"/>
</dbReference>
<reference evidence="2 3" key="1">
    <citation type="submission" date="2013-03" db="EMBL/GenBank/DDBJ databases">
        <title>Draft genome sequence of Gracibacillus halophilus YIM-C55.5, a moderately halophilic and thermophilic organism from the Xiaochaidamu salt lake.</title>
        <authorList>
            <person name="Sugumar T."/>
            <person name="Polireddy D.R."/>
            <person name="Antony A."/>
            <person name="Madhava Y.R."/>
            <person name="Sivakumar N."/>
        </authorList>
    </citation>
    <scope>NUCLEOTIDE SEQUENCE [LARGE SCALE GENOMIC DNA]</scope>
    <source>
        <strain evidence="2 3">YIM-C55.5</strain>
    </source>
</reference>
<dbReference type="STRING" id="1308866.J416_03146"/>
<gene>
    <name evidence="2" type="ORF">J416_03146</name>
</gene>
<dbReference type="PANTHER" id="PTHR33121">
    <property type="entry name" value="CYCLIC DI-GMP PHOSPHODIESTERASE PDEF"/>
    <property type="match status" value="1"/>
</dbReference>
<sequence length="159" mass="18162">MDPLDVMLHLDRVKPYFQAILSADSHQVTGYEVLGRIEQNGQITSLGSFFHDPHVPEEFKMEVDQHIQSIAVDVFKQVNPDAYLYMNIQANYVTMNGKYDLVEQFLEYQDNGMDLSKIVLEVTEQDFDGDMSQLTNALKYLQTLGVQIAIDDLGKEQVI</sequence>
<evidence type="ECO:0000313" key="3">
    <source>
        <dbReference type="Proteomes" id="UP000012283"/>
    </source>
</evidence>
<proteinExistence type="predicted"/>
<dbReference type="PANTHER" id="PTHR33121:SF82">
    <property type="entry name" value="SIGNAL TRANSDUCTION PROTEIN CONTAINING A EAL DOMAIN"/>
    <property type="match status" value="1"/>
</dbReference>
<dbReference type="InterPro" id="IPR035919">
    <property type="entry name" value="EAL_sf"/>
</dbReference>
<evidence type="ECO:0000259" key="1">
    <source>
        <dbReference type="PROSITE" id="PS50883"/>
    </source>
</evidence>
<comment type="caution">
    <text evidence="2">The sequence shown here is derived from an EMBL/GenBank/DDBJ whole genome shotgun (WGS) entry which is preliminary data.</text>
</comment>
<dbReference type="GO" id="GO:0071111">
    <property type="term" value="F:cyclic-guanylate-specific phosphodiesterase activity"/>
    <property type="evidence" value="ECO:0007669"/>
    <property type="project" value="InterPro"/>
</dbReference>